<organism evidence="1">
    <name type="scientific">Arundo donax</name>
    <name type="common">Giant reed</name>
    <name type="synonym">Donax arundinaceus</name>
    <dbReference type="NCBI Taxonomy" id="35708"/>
    <lineage>
        <taxon>Eukaryota</taxon>
        <taxon>Viridiplantae</taxon>
        <taxon>Streptophyta</taxon>
        <taxon>Embryophyta</taxon>
        <taxon>Tracheophyta</taxon>
        <taxon>Spermatophyta</taxon>
        <taxon>Magnoliopsida</taxon>
        <taxon>Liliopsida</taxon>
        <taxon>Poales</taxon>
        <taxon>Poaceae</taxon>
        <taxon>PACMAD clade</taxon>
        <taxon>Arundinoideae</taxon>
        <taxon>Arundineae</taxon>
        <taxon>Arundo</taxon>
    </lineage>
</organism>
<protein>
    <submittedName>
        <fullName evidence="1">Uncharacterized protein</fullName>
    </submittedName>
</protein>
<proteinExistence type="predicted"/>
<accession>A0A0A9F021</accession>
<evidence type="ECO:0000313" key="1">
    <source>
        <dbReference type="EMBL" id="JAE01598.1"/>
    </source>
</evidence>
<dbReference type="AlphaFoldDB" id="A0A0A9F021"/>
<reference evidence="1" key="2">
    <citation type="journal article" date="2015" name="Data Brief">
        <title>Shoot transcriptome of the giant reed, Arundo donax.</title>
        <authorList>
            <person name="Barrero R.A."/>
            <person name="Guerrero F.D."/>
            <person name="Moolhuijzen P."/>
            <person name="Goolsby J.A."/>
            <person name="Tidwell J."/>
            <person name="Bellgard S.E."/>
            <person name="Bellgard M.I."/>
        </authorList>
    </citation>
    <scope>NUCLEOTIDE SEQUENCE</scope>
    <source>
        <tissue evidence="1">Shoot tissue taken approximately 20 cm above the soil surface</tissue>
    </source>
</reference>
<dbReference type="EMBL" id="GBRH01196298">
    <property type="protein sequence ID" value="JAE01598.1"/>
    <property type="molecule type" value="Transcribed_RNA"/>
</dbReference>
<name>A0A0A9F021_ARUDO</name>
<reference evidence="1" key="1">
    <citation type="submission" date="2014-09" db="EMBL/GenBank/DDBJ databases">
        <authorList>
            <person name="Magalhaes I.L.F."/>
            <person name="Oliveira U."/>
            <person name="Santos F.R."/>
            <person name="Vidigal T.H.D.A."/>
            <person name="Brescovit A.D."/>
            <person name="Santos A.J."/>
        </authorList>
    </citation>
    <scope>NUCLEOTIDE SEQUENCE</scope>
    <source>
        <tissue evidence="1">Shoot tissue taken approximately 20 cm above the soil surface</tissue>
    </source>
</reference>
<sequence>MGILLVYDVTDESSFNSIYSSTSVNPLIGDFSIIL</sequence>